<sequence>MIIAGINNAALVKIAMKPRGTLIFLHARQSNRLCVRFQQVCHRKFYVSIPQPEILASYVASHFGSFGV</sequence>
<keyword evidence="2" id="KW-1185">Reference proteome</keyword>
<comment type="caution">
    <text evidence="1">The sequence shown here is derived from an EMBL/GenBank/DDBJ whole genome shotgun (WGS) entry which is preliminary data.</text>
</comment>
<evidence type="ECO:0000313" key="1">
    <source>
        <dbReference type="EMBL" id="GMH01732.1"/>
    </source>
</evidence>
<dbReference type="EMBL" id="BSYO01000003">
    <property type="protein sequence ID" value="GMH01732.1"/>
    <property type="molecule type" value="Genomic_DNA"/>
</dbReference>
<accession>A0AAD3RZU2</accession>
<reference evidence="1" key="1">
    <citation type="submission" date="2023-05" db="EMBL/GenBank/DDBJ databases">
        <title>Nepenthes gracilis genome sequencing.</title>
        <authorList>
            <person name="Fukushima K."/>
        </authorList>
    </citation>
    <scope>NUCLEOTIDE SEQUENCE</scope>
    <source>
        <strain evidence="1">SING2019-196</strain>
    </source>
</reference>
<dbReference type="Proteomes" id="UP001279734">
    <property type="component" value="Unassembled WGS sequence"/>
</dbReference>
<name>A0AAD3RZU2_NEPGR</name>
<protein>
    <submittedName>
        <fullName evidence="1">Uncharacterized protein</fullName>
    </submittedName>
</protein>
<evidence type="ECO:0000313" key="2">
    <source>
        <dbReference type="Proteomes" id="UP001279734"/>
    </source>
</evidence>
<proteinExistence type="predicted"/>
<gene>
    <name evidence="1" type="ORF">Nepgr_003571</name>
</gene>
<organism evidence="1 2">
    <name type="scientific">Nepenthes gracilis</name>
    <name type="common">Slender pitcher plant</name>
    <dbReference type="NCBI Taxonomy" id="150966"/>
    <lineage>
        <taxon>Eukaryota</taxon>
        <taxon>Viridiplantae</taxon>
        <taxon>Streptophyta</taxon>
        <taxon>Embryophyta</taxon>
        <taxon>Tracheophyta</taxon>
        <taxon>Spermatophyta</taxon>
        <taxon>Magnoliopsida</taxon>
        <taxon>eudicotyledons</taxon>
        <taxon>Gunneridae</taxon>
        <taxon>Pentapetalae</taxon>
        <taxon>Caryophyllales</taxon>
        <taxon>Nepenthaceae</taxon>
        <taxon>Nepenthes</taxon>
    </lineage>
</organism>
<dbReference type="AlphaFoldDB" id="A0AAD3RZU2"/>